<gene>
    <name evidence="2" type="ORF">C7B65_17685</name>
</gene>
<dbReference type="RefSeq" id="WP_073072987.1">
    <property type="nucleotide sequence ID" value="NZ_MPPI01000020.1"/>
</dbReference>
<dbReference type="NCBIfam" id="TIGR03424">
    <property type="entry name" value="urea_degr_1"/>
    <property type="match status" value="1"/>
</dbReference>
<sequence length="213" mass="23580">MISTTQPELDPKLAVYDQVLAARKPWAQVIKKGQTLRIVDLGGNQAVDFLVYNADDPSERYSAPDTIRMQNNIFITTGTKLYSNDGKVLMTVVKDTCGKHDTSGGACSCESNSVRFGLDKKWQHACVENFLYALKDYGMGKRDMTSNINFFMNVPVSKDGTLEIVDGISDPGSIVDLRAEMNALVVISNCPQMNNPCNAYNPTPIQLLIWDVF</sequence>
<dbReference type="PANTHER" id="PTHR31527">
    <property type="entry name" value="RE64534P"/>
    <property type="match status" value="1"/>
</dbReference>
<dbReference type="InterPro" id="IPR018959">
    <property type="entry name" value="DUF1989"/>
</dbReference>
<name>A0A2T1DBC3_9CYAN</name>
<dbReference type="STRING" id="1920490.GCA_001895925_00512"/>
<protein>
    <submittedName>
        <fullName evidence="2">DUF1989 domain-containing protein</fullName>
    </submittedName>
</protein>
<evidence type="ECO:0000313" key="3">
    <source>
        <dbReference type="Proteomes" id="UP000238634"/>
    </source>
</evidence>
<proteinExistence type="predicted"/>
<dbReference type="PANTHER" id="PTHR31527:SF0">
    <property type="entry name" value="RE64534P"/>
    <property type="match status" value="1"/>
</dbReference>
<accession>A0A2T1DBC3</accession>
<dbReference type="Pfam" id="PF09347">
    <property type="entry name" value="DUF1989"/>
    <property type="match status" value="1"/>
</dbReference>
<dbReference type="InterPro" id="IPR017791">
    <property type="entry name" value="UAAP2"/>
</dbReference>
<reference evidence="2 3" key="1">
    <citation type="submission" date="2018-02" db="EMBL/GenBank/DDBJ databases">
        <authorList>
            <person name="Cohen D.B."/>
            <person name="Kent A.D."/>
        </authorList>
    </citation>
    <scope>NUCLEOTIDE SEQUENCE [LARGE SCALE GENOMIC DNA]</scope>
    <source>
        <strain evidence="2 3">ULC007</strain>
    </source>
</reference>
<organism evidence="2 3">
    <name type="scientific">Phormidesmis priestleyi ULC007</name>
    <dbReference type="NCBI Taxonomy" id="1920490"/>
    <lineage>
        <taxon>Bacteria</taxon>
        <taxon>Bacillati</taxon>
        <taxon>Cyanobacteriota</taxon>
        <taxon>Cyanophyceae</taxon>
        <taxon>Leptolyngbyales</taxon>
        <taxon>Leptolyngbyaceae</taxon>
        <taxon>Phormidesmis</taxon>
    </lineage>
</organism>
<keyword evidence="3" id="KW-1185">Reference proteome</keyword>
<evidence type="ECO:0000259" key="1">
    <source>
        <dbReference type="Pfam" id="PF09347"/>
    </source>
</evidence>
<feature type="domain" description="DUF1989" evidence="1">
    <location>
        <begin position="19"/>
        <end position="184"/>
    </location>
</feature>
<evidence type="ECO:0000313" key="2">
    <source>
        <dbReference type="EMBL" id="PSB17741.1"/>
    </source>
</evidence>
<reference evidence="2 3" key="2">
    <citation type="submission" date="2018-03" db="EMBL/GenBank/DDBJ databases">
        <title>The ancient ancestry and fast evolution of plastids.</title>
        <authorList>
            <person name="Moore K.R."/>
            <person name="Magnabosco C."/>
            <person name="Momper L."/>
            <person name="Gold D.A."/>
            <person name="Bosak T."/>
            <person name="Fournier G.P."/>
        </authorList>
    </citation>
    <scope>NUCLEOTIDE SEQUENCE [LARGE SCALE GENOMIC DNA]</scope>
    <source>
        <strain evidence="2 3">ULC007</strain>
    </source>
</reference>
<dbReference type="OrthoDB" id="9772660at2"/>
<dbReference type="Proteomes" id="UP000238634">
    <property type="component" value="Unassembled WGS sequence"/>
</dbReference>
<comment type="caution">
    <text evidence="2">The sequence shown here is derived from an EMBL/GenBank/DDBJ whole genome shotgun (WGS) entry which is preliminary data.</text>
</comment>
<dbReference type="EMBL" id="PVWG01000024">
    <property type="protein sequence ID" value="PSB17741.1"/>
    <property type="molecule type" value="Genomic_DNA"/>
</dbReference>
<dbReference type="AlphaFoldDB" id="A0A2T1DBC3"/>